<dbReference type="GO" id="GO:0008299">
    <property type="term" value="P:isoprenoid biosynthetic process"/>
    <property type="evidence" value="ECO:0007669"/>
    <property type="project" value="InterPro"/>
</dbReference>
<dbReference type="InterPro" id="IPR000092">
    <property type="entry name" value="Polyprenyl_synt"/>
</dbReference>
<keyword evidence="3" id="KW-0479">Metal-binding</keyword>
<dbReference type="EMBL" id="JAUJYO010000001">
    <property type="protein sequence ID" value="KAK1325383.1"/>
    <property type="molecule type" value="Genomic_DNA"/>
</dbReference>
<dbReference type="Proteomes" id="UP001180020">
    <property type="component" value="Unassembled WGS sequence"/>
</dbReference>
<keyword evidence="4" id="KW-0460">Magnesium</keyword>
<dbReference type="SUPFAM" id="SSF48576">
    <property type="entry name" value="Terpenoid synthases"/>
    <property type="match status" value="1"/>
</dbReference>
<evidence type="ECO:0000256" key="2">
    <source>
        <dbReference type="ARBA" id="ARBA00006706"/>
    </source>
</evidence>
<protein>
    <submittedName>
        <fullName evidence="6">Uncharacterized protein</fullName>
    </submittedName>
</protein>
<evidence type="ECO:0000256" key="3">
    <source>
        <dbReference type="ARBA" id="ARBA00022723"/>
    </source>
</evidence>
<dbReference type="GO" id="GO:0004659">
    <property type="term" value="F:prenyltransferase activity"/>
    <property type="evidence" value="ECO:0007669"/>
    <property type="project" value="InterPro"/>
</dbReference>
<reference evidence="6" key="1">
    <citation type="journal article" date="2023" name="Nat. Commun.">
        <title>Diploid and tetraploid genomes of Acorus and the evolution of monocots.</title>
        <authorList>
            <person name="Ma L."/>
            <person name="Liu K.W."/>
            <person name="Li Z."/>
            <person name="Hsiao Y.Y."/>
            <person name="Qi Y."/>
            <person name="Fu T."/>
            <person name="Tang G.D."/>
            <person name="Zhang D."/>
            <person name="Sun W.H."/>
            <person name="Liu D.K."/>
            <person name="Li Y."/>
            <person name="Chen G.Z."/>
            <person name="Liu X.D."/>
            <person name="Liao X.Y."/>
            <person name="Jiang Y.T."/>
            <person name="Yu X."/>
            <person name="Hao Y."/>
            <person name="Huang J."/>
            <person name="Zhao X.W."/>
            <person name="Ke S."/>
            <person name="Chen Y.Y."/>
            <person name="Wu W.L."/>
            <person name="Hsu J.L."/>
            <person name="Lin Y.F."/>
            <person name="Huang M.D."/>
            <person name="Li C.Y."/>
            <person name="Huang L."/>
            <person name="Wang Z.W."/>
            <person name="Zhao X."/>
            <person name="Zhong W.Y."/>
            <person name="Peng D.H."/>
            <person name="Ahmad S."/>
            <person name="Lan S."/>
            <person name="Zhang J.S."/>
            <person name="Tsai W.C."/>
            <person name="Van de Peer Y."/>
            <person name="Liu Z.J."/>
        </authorList>
    </citation>
    <scope>NUCLEOTIDE SEQUENCE</scope>
    <source>
        <strain evidence="6">CP</strain>
    </source>
</reference>
<dbReference type="PANTHER" id="PTHR43281:SF5">
    <property type="entry name" value="HETERODIMERIC GERANYLGERANYL PYROPHOSPHATE SYNTHASE SMALL SUBUNIT, CHLOROPLASTIC"/>
    <property type="match status" value="1"/>
</dbReference>
<sequence>MAFSLTLFNPRHLSFLKTPTFSIPKHPTQRTQTLRCLPSSSFDLQTYWSDLITLIDAELAAAIPLRYPEPIYAAMRHAVLASPGAKRAPPVMCVASCELFLAPRAAALPHRMAHAASLVHNDIPYIDDDPRRRGRPSTHSAFGIDLAILAGDALFPLGFRHIIHRTPPELVPPERLLRVVSEIARSVGAGGMALGQFLDLEERAAPPGEELVVVIQEKKFGEMAECSAACGGLIGGRSGCCIRDNASYVKVFGVERAMEIAEGLRKTAKEALRGFEKYGEERVVPLYSFVDYAVERGFEVGASASDANVAS</sequence>
<comment type="similarity">
    <text evidence="2 5">Belongs to the FPP/GGPP synthase family.</text>
</comment>
<dbReference type="GO" id="GO:0046872">
    <property type="term" value="F:metal ion binding"/>
    <property type="evidence" value="ECO:0007669"/>
    <property type="project" value="UniProtKB-KW"/>
</dbReference>
<dbReference type="InterPro" id="IPR008949">
    <property type="entry name" value="Isoprenoid_synthase_dom_sf"/>
</dbReference>
<accession>A0AAV9FKD4</accession>
<proteinExistence type="inferred from homology"/>
<dbReference type="AlphaFoldDB" id="A0AAV9FKD4"/>
<keyword evidence="7" id="KW-1185">Reference proteome</keyword>
<gene>
    <name evidence="6" type="ORF">QJS10_CPA01g00315</name>
</gene>
<evidence type="ECO:0000313" key="7">
    <source>
        <dbReference type="Proteomes" id="UP001180020"/>
    </source>
</evidence>
<evidence type="ECO:0000256" key="1">
    <source>
        <dbReference type="ARBA" id="ARBA00001946"/>
    </source>
</evidence>
<comment type="cofactor">
    <cofactor evidence="1">
        <name>Mg(2+)</name>
        <dbReference type="ChEBI" id="CHEBI:18420"/>
    </cofactor>
</comment>
<name>A0AAV9FKD4_ACOCL</name>
<comment type="caution">
    <text evidence="6">The sequence shown here is derived from an EMBL/GenBank/DDBJ whole genome shotgun (WGS) entry which is preliminary data.</text>
</comment>
<keyword evidence="5" id="KW-0808">Transferase</keyword>
<evidence type="ECO:0000256" key="4">
    <source>
        <dbReference type="ARBA" id="ARBA00022842"/>
    </source>
</evidence>
<evidence type="ECO:0000256" key="5">
    <source>
        <dbReference type="RuleBase" id="RU004466"/>
    </source>
</evidence>
<dbReference type="Pfam" id="PF00348">
    <property type="entry name" value="polyprenyl_synt"/>
    <property type="match status" value="1"/>
</dbReference>
<organism evidence="6 7">
    <name type="scientific">Acorus calamus</name>
    <name type="common">Sweet flag</name>
    <dbReference type="NCBI Taxonomy" id="4465"/>
    <lineage>
        <taxon>Eukaryota</taxon>
        <taxon>Viridiplantae</taxon>
        <taxon>Streptophyta</taxon>
        <taxon>Embryophyta</taxon>
        <taxon>Tracheophyta</taxon>
        <taxon>Spermatophyta</taxon>
        <taxon>Magnoliopsida</taxon>
        <taxon>Liliopsida</taxon>
        <taxon>Acoraceae</taxon>
        <taxon>Acorus</taxon>
    </lineage>
</organism>
<dbReference type="Gene3D" id="1.10.600.10">
    <property type="entry name" value="Farnesyl Diphosphate Synthase"/>
    <property type="match status" value="1"/>
</dbReference>
<dbReference type="PANTHER" id="PTHR43281">
    <property type="entry name" value="FARNESYL DIPHOSPHATE SYNTHASE"/>
    <property type="match status" value="1"/>
</dbReference>
<evidence type="ECO:0000313" key="6">
    <source>
        <dbReference type="EMBL" id="KAK1325383.1"/>
    </source>
</evidence>
<reference evidence="6" key="2">
    <citation type="submission" date="2023-06" db="EMBL/GenBank/DDBJ databases">
        <authorList>
            <person name="Ma L."/>
            <person name="Liu K.-W."/>
            <person name="Li Z."/>
            <person name="Hsiao Y.-Y."/>
            <person name="Qi Y."/>
            <person name="Fu T."/>
            <person name="Tang G."/>
            <person name="Zhang D."/>
            <person name="Sun W.-H."/>
            <person name="Liu D.-K."/>
            <person name="Li Y."/>
            <person name="Chen G.-Z."/>
            <person name="Liu X.-D."/>
            <person name="Liao X.-Y."/>
            <person name="Jiang Y.-T."/>
            <person name="Yu X."/>
            <person name="Hao Y."/>
            <person name="Huang J."/>
            <person name="Zhao X.-W."/>
            <person name="Ke S."/>
            <person name="Chen Y.-Y."/>
            <person name="Wu W.-L."/>
            <person name="Hsu J.-L."/>
            <person name="Lin Y.-F."/>
            <person name="Huang M.-D."/>
            <person name="Li C.-Y."/>
            <person name="Huang L."/>
            <person name="Wang Z.-W."/>
            <person name="Zhao X."/>
            <person name="Zhong W.-Y."/>
            <person name="Peng D.-H."/>
            <person name="Ahmad S."/>
            <person name="Lan S."/>
            <person name="Zhang J.-S."/>
            <person name="Tsai W.-C."/>
            <person name="Van De Peer Y."/>
            <person name="Liu Z.-J."/>
        </authorList>
    </citation>
    <scope>NUCLEOTIDE SEQUENCE</scope>
    <source>
        <strain evidence="6">CP</strain>
        <tissue evidence="6">Leaves</tissue>
    </source>
</reference>